<proteinExistence type="inferred from homology"/>
<protein>
    <submittedName>
        <fullName evidence="4">Uncharacterized protein</fullName>
    </submittedName>
</protein>
<dbReference type="InterPro" id="IPR039613">
    <property type="entry name" value="SPR1/2/3/4/5"/>
</dbReference>
<evidence type="ECO:0000313" key="4">
    <source>
        <dbReference type="EMBL" id="MCL7037617.1"/>
    </source>
</evidence>
<dbReference type="Proteomes" id="UP001177140">
    <property type="component" value="Unassembled WGS sequence"/>
</dbReference>
<sequence>MVRSRGGHSSLGYVFVGPENPKPFAAPNYYSTNKSSHPSPPLYNTKKTPARIVQMAQANNYYCVDGQNTGNFITVNDQLSTKVHVAAGGGSSLGFLFDGSGSNN</sequence>
<accession>A0AA41SJ17</accession>
<evidence type="ECO:0000313" key="5">
    <source>
        <dbReference type="Proteomes" id="UP001177140"/>
    </source>
</evidence>
<evidence type="ECO:0000256" key="3">
    <source>
        <dbReference type="SAM" id="MobiDB-lite"/>
    </source>
</evidence>
<feature type="region of interest" description="Disordered" evidence="3">
    <location>
        <begin position="26"/>
        <end position="45"/>
    </location>
</feature>
<dbReference type="PANTHER" id="PTHR33403">
    <property type="entry name" value="SPR1"/>
    <property type="match status" value="1"/>
</dbReference>
<keyword evidence="5" id="KW-1185">Reference proteome</keyword>
<dbReference type="PANTHER" id="PTHR33403:SF31">
    <property type="entry name" value="PROTEIN SPIRAL1-LIKE 1"/>
    <property type="match status" value="1"/>
</dbReference>
<dbReference type="GO" id="GO:0010005">
    <property type="term" value="C:cortical microtubule, transverse to long axis"/>
    <property type="evidence" value="ECO:0007669"/>
    <property type="project" value="TreeGrafter"/>
</dbReference>
<evidence type="ECO:0000256" key="1">
    <source>
        <dbReference type="ARBA" id="ARBA00009656"/>
    </source>
</evidence>
<gene>
    <name evidence="4" type="ORF">MKW94_017559</name>
</gene>
<keyword evidence="2" id="KW-0493">Microtubule</keyword>
<comment type="similarity">
    <text evidence="1">Belongs to the SPIRAL1 family.</text>
</comment>
<name>A0AA41SJ17_PAPNU</name>
<comment type="caution">
    <text evidence="4">The sequence shown here is derived from an EMBL/GenBank/DDBJ whole genome shotgun (WGS) entry which is preliminary data.</text>
</comment>
<reference evidence="4" key="1">
    <citation type="submission" date="2022-03" db="EMBL/GenBank/DDBJ databases">
        <title>A functionally conserved STORR gene fusion in Papaver species that diverged 16.8 million years ago.</title>
        <authorList>
            <person name="Catania T."/>
        </authorList>
    </citation>
    <scope>NUCLEOTIDE SEQUENCE</scope>
    <source>
        <strain evidence="4">S-191538</strain>
    </source>
</reference>
<dbReference type="GO" id="GO:0043622">
    <property type="term" value="P:cortical microtubule organization"/>
    <property type="evidence" value="ECO:0007669"/>
    <property type="project" value="InterPro"/>
</dbReference>
<dbReference type="EMBL" id="JAJJMA010181260">
    <property type="protein sequence ID" value="MCL7037617.1"/>
    <property type="molecule type" value="Genomic_DNA"/>
</dbReference>
<evidence type="ECO:0000256" key="2">
    <source>
        <dbReference type="ARBA" id="ARBA00022701"/>
    </source>
</evidence>
<organism evidence="4 5">
    <name type="scientific">Papaver nudicaule</name>
    <name type="common">Iceland poppy</name>
    <dbReference type="NCBI Taxonomy" id="74823"/>
    <lineage>
        <taxon>Eukaryota</taxon>
        <taxon>Viridiplantae</taxon>
        <taxon>Streptophyta</taxon>
        <taxon>Embryophyta</taxon>
        <taxon>Tracheophyta</taxon>
        <taxon>Spermatophyta</taxon>
        <taxon>Magnoliopsida</taxon>
        <taxon>Ranunculales</taxon>
        <taxon>Papaveraceae</taxon>
        <taxon>Papaveroideae</taxon>
        <taxon>Papaver</taxon>
    </lineage>
</organism>
<dbReference type="AlphaFoldDB" id="A0AA41SJ17"/>